<protein>
    <submittedName>
        <fullName evidence="1">Uncharacterized protein</fullName>
    </submittedName>
</protein>
<gene>
    <name evidence="1" type="ORF">EEDITHA_LOCUS1944</name>
</gene>
<keyword evidence="2" id="KW-1185">Reference proteome</keyword>
<dbReference type="GO" id="GO:0031012">
    <property type="term" value="C:extracellular matrix"/>
    <property type="evidence" value="ECO:0007669"/>
    <property type="project" value="TreeGrafter"/>
</dbReference>
<dbReference type="EMBL" id="CAKOGL010000004">
    <property type="protein sequence ID" value="CAH2085470.1"/>
    <property type="molecule type" value="Genomic_DNA"/>
</dbReference>
<name>A0AAU9TIX6_EUPED</name>
<reference evidence="1" key="1">
    <citation type="submission" date="2022-03" db="EMBL/GenBank/DDBJ databases">
        <authorList>
            <person name="Tunstrom K."/>
        </authorList>
    </citation>
    <scope>NUCLEOTIDE SEQUENCE</scope>
</reference>
<evidence type="ECO:0000313" key="1">
    <source>
        <dbReference type="EMBL" id="CAH2085470.1"/>
    </source>
</evidence>
<dbReference type="GO" id="GO:0007508">
    <property type="term" value="P:larval heart development"/>
    <property type="evidence" value="ECO:0007669"/>
    <property type="project" value="TreeGrafter"/>
</dbReference>
<comment type="caution">
    <text evidence="1">The sequence shown here is derived from an EMBL/GenBank/DDBJ whole genome shotgun (WGS) entry which is preliminary data.</text>
</comment>
<dbReference type="Proteomes" id="UP001153954">
    <property type="component" value="Unassembled WGS sequence"/>
</dbReference>
<proteinExistence type="predicted"/>
<dbReference type="AlphaFoldDB" id="A0AAU9TIX6"/>
<dbReference type="GO" id="GO:0061343">
    <property type="term" value="P:cell adhesion involved in heart morphogenesis"/>
    <property type="evidence" value="ECO:0007669"/>
    <property type="project" value="TreeGrafter"/>
</dbReference>
<evidence type="ECO:0000313" key="2">
    <source>
        <dbReference type="Proteomes" id="UP001153954"/>
    </source>
</evidence>
<accession>A0AAU9TIX6</accession>
<organism evidence="1 2">
    <name type="scientific">Euphydryas editha</name>
    <name type="common">Edith's checkerspot</name>
    <dbReference type="NCBI Taxonomy" id="104508"/>
    <lineage>
        <taxon>Eukaryota</taxon>
        <taxon>Metazoa</taxon>
        <taxon>Ecdysozoa</taxon>
        <taxon>Arthropoda</taxon>
        <taxon>Hexapoda</taxon>
        <taxon>Insecta</taxon>
        <taxon>Pterygota</taxon>
        <taxon>Neoptera</taxon>
        <taxon>Endopterygota</taxon>
        <taxon>Lepidoptera</taxon>
        <taxon>Glossata</taxon>
        <taxon>Ditrysia</taxon>
        <taxon>Papilionoidea</taxon>
        <taxon>Nymphalidae</taxon>
        <taxon>Nymphalinae</taxon>
        <taxon>Euphydryas</taxon>
    </lineage>
</organism>
<dbReference type="PANTHER" id="PTHR33395">
    <property type="entry name" value="TRANSCRIPTASE, PUTATIVE-RELATED-RELATED"/>
    <property type="match status" value="1"/>
</dbReference>
<sequence length="336" mass="38883">MILINSPLSDHKQIYLEINKIKPPPRACCQYEAIDYRKYYDHVEQELPKLTNGDYAQLENVIKMCLDISKVRKTKILNPPQKDWINQKIILEINERNLLWVRHKDNPHEESLKEEFTKKRQHVAKLIQETRDQYHYKEFTKCSTKPKKMWTLIKTLAANKFACNSFPDKLDIDSLAVTDPFNICQTFNKYFANIGPQLAECIPNYYHNNFHRALPQVTPSKNCISSFEPCTEKEILNIILKLESSCSVGLDGLSTKAIKSIRNLICNKLTECFNGLICDGIFPNTLKIAKVTPIYKSGSNTDPGNYRPISHYCPPSIVKNFRKSFTHKITKLSTHD</sequence>
<dbReference type="PANTHER" id="PTHR33395:SF22">
    <property type="entry name" value="REVERSE TRANSCRIPTASE DOMAIN-CONTAINING PROTEIN"/>
    <property type="match status" value="1"/>
</dbReference>